<proteinExistence type="predicted"/>
<evidence type="ECO:0000313" key="1">
    <source>
        <dbReference type="EMBL" id="MPC60770.1"/>
    </source>
</evidence>
<organism evidence="1 2">
    <name type="scientific">Portunus trituberculatus</name>
    <name type="common">Swimming crab</name>
    <name type="synonym">Neptunus trituberculatus</name>
    <dbReference type="NCBI Taxonomy" id="210409"/>
    <lineage>
        <taxon>Eukaryota</taxon>
        <taxon>Metazoa</taxon>
        <taxon>Ecdysozoa</taxon>
        <taxon>Arthropoda</taxon>
        <taxon>Crustacea</taxon>
        <taxon>Multicrustacea</taxon>
        <taxon>Malacostraca</taxon>
        <taxon>Eumalacostraca</taxon>
        <taxon>Eucarida</taxon>
        <taxon>Decapoda</taxon>
        <taxon>Pleocyemata</taxon>
        <taxon>Brachyura</taxon>
        <taxon>Eubrachyura</taxon>
        <taxon>Portunoidea</taxon>
        <taxon>Portunidae</taxon>
        <taxon>Portuninae</taxon>
        <taxon>Portunus</taxon>
    </lineage>
</organism>
<dbReference type="EMBL" id="VSRR010017879">
    <property type="protein sequence ID" value="MPC60770.1"/>
    <property type="molecule type" value="Genomic_DNA"/>
</dbReference>
<gene>
    <name evidence="1" type="ORF">E2C01_054826</name>
</gene>
<comment type="caution">
    <text evidence="1">The sequence shown here is derived from an EMBL/GenBank/DDBJ whole genome shotgun (WGS) entry which is preliminary data.</text>
</comment>
<dbReference type="AlphaFoldDB" id="A0A5B7GKM3"/>
<sequence>MCVLLGVEEGLVRMVELRYSIEEATSPQGFKGSRLSVENAQMYHAGEYKCTTFSQRSHTVYVLSGKVAIWQSLPVRAIGCCPQLTLTFLLLCQNLSYHICLFDPFIMLFKAPLIHGL</sequence>
<evidence type="ECO:0000313" key="2">
    <source>
        <dbReference type="Proteomes" id="UP000324222"/>
    </source>
</evidence>
<reference evidence="1 2" key="1">
    <citation type="submission" date="2019-05" db="EMBL/GenBank/DDBJ databases">
        <title>Another draft genome of Portunus trituberculatus and its Hox gene families provides insights of decapod evolution.</title>
        <authorList>
            <person name="Jeong J.-H."/>
            <person name="Song I."/>
            <person name="Kim S."/>
            <person name="Choi T."/>
            <person name="Kim D."/>
            <person name="Ryu S."/>
            <person name="Kim W."/>
        </authorList>
    </citation>
    <scope>NUCLEOTIDE SEQUENCE [LARGE SCALE GENOMIC DNA]</scope>
    <source>
        <tissue evidence="1">Muscle</tissue>
    </source>
</reference>
<keyword evidence="2" id="KW-1185">Reference proteome</keyword>
<dbReference type="Proteomes" id="UP000324222">
    <property type="component" value="Unassembled WGS sequence"/>
</dbReference>
<accession>A0A5B7GKM3</accession>
<name>A0A5B7GKM3_PORTR</name>
<protein>
    <submittedName>
        <fullName evidence="1">Uncharacterized protein</fullName>
    </submittedName>
</protein>